<dbReference type="Pfam" id="PF05593">
    <property type="entry name" value="RHS_repeat"/>
    <property type="match status" value="3"/>
</dbReference>
<dbReference type="InterPro" id="IPR050708">
    <property type="entry name" value="T6SS_VgrG/RHS"/>
</dbReference>
<dbReference type="PANTHER" id="PTHR32305:SF15">
    <property type="entry name" value="PROTEIN RHSA-RELATED"/>
    <property type="match status" value="1"/>
</dbReference>
<protein>
    <recommendedName>
        <fullName evidence="2">DUF6531 domain-containing protein</fullName>
    </recommendedName>
</protein>
<sequence length="671" mass="73032">MNPGVFVMGGGAGGGGSGGKGGGGAGGDQGAGGGNGGKGAGGGGKGAPDYEKHPECGYASHPVDVVTGRAFTYPTVDVHLPGPLPLLFRRMYSTTMAARDTGLGFGWGHTIGWEVEVRRRSLVVWNEQGMPVEFPMIRPGDEVVGPFGWALRREAWGFVVDANDDVYRTFSERDEPGLRYRLSAIEDRNKNRITIIYQQGKIASIVDSAGRSLRVRTTPEGRIASIETKNAVAGGAWLTFATYRYDGHGNLVECRDADGFSSHYEYDEEHLLTKDTDRAGLTFYFVYDRHRRCIESWGEYPGQRDLSLAEGLPQVLADGRTRVKGISHCKVEYLDDGYSEVADSARVRRFFGNEHGLLDKRVEGQGVISCTYNAAGHLTSRTDELGGTTLYEVDARGRLTRLTDPKGRSAFIARGAYGLPVEIVDPAGGVTRIERDQQGNPELVADPTGAITSYRYDERGLIKEIINSHGHSTRFDYDAHGNLTAVFEPSGAVTRFGYDALGRRASVTDPLGAVVRFAYSGRGDHVATYDELGGVTRYAYDGEAKMTQVTWPSGRVRSFRWGGYNKLCEIVDEAGGVTRMLYDLDGLPVELVNPKGEKHHYEHDASGRLVAEVTFDGVRRRYRRDLAGRLVAVIGGTGEMMEFVRDASGMVVERRYADGTMPQATSSAPGA</sequence>
<name>A0A150PWV8_SORCE</name>
<dbReference type="EMBL" id="JELX01001046">
    <property type="protein sequence ID" value="KYF60160.1"/>
    <property type="molecule type" value="Genomic_DNA"/>
</dbReference>
<evidence type="ECO:0000313" key="4">
    <source>
        <dbReference type="Proteomes" id="UP000075604"/>
    </source>
</evidence>
<proteinExistence type="predicted"/>
<dbReference type="InterPro" id="IPR045351">
    <property type="entry name" value="DUF6531"/>
</dbReference>
<comment type="caution">
    <text evidence="3">The sequence shown here is derived from an EMBL/GenBank/DDBJ whole genome shotgun (WGS) entry which is preliminary data.</text>
</comment>
<dbReference type="NCBIfam" id="TIGR01643">
    <property type="entry name" value="YD_repeat_2x"/>
    <property type="match status" value="6"/>
</dbReference>
<dbReference type="Proteomes" id="UP000075604">
    <property type="component" value="Unassembled WGS sequence"/>
</dbReference>
<accession>A0A150PWV8</accession>
<dbReference type="InterPro" id="IPR031325">
    <property type="entry name" value="RHS_repeat"/>
</dbReference>
<dbReference type="InterPro" id="IPR006530">
    <property type="entry name" value="YD"/>
</dbReference>
<dbReference type="Gene3D" id="2.180.10.10">
    <property type="entry name" value="RHS repeat-associated core"/>
    <property type="match status" value="2"/>
</dbReference>
<organism evidence="3 4">
    <name type="scientific">Sorangium cellulosum</name>
    <name type="common">Polyangium cellulosum</name>
    <dbReference type="NCBI Taxonomy" id="56"/>
    <lineage>
        <taxon>Bacteria</taxon>
        <taxon>Pseudomonadati</taxon>
        <taxon>Myxococcota</taxon>
        <taxon>Polyangia</taxon>
        <taxon>Polyangiales</taxon>
        <taxon>Polyangiaceae</taxon>
        <taxon>Sorangium</taxon>
    </lineage>
</organism>
<feature type="region of interest" description="Disordered" evidence="1">
    <location>
        <begin position="16"/>
        <end position="48"/>
    </location>
</feature>
<feature type="domain" description="DUF6531" evidence="2">
    <location>
        <begin position="61"/>
        <end position="134"/>
    </location>
</feature>
<dbReference type="AlphaFoldDB" id="A0A150PWV8"/>
<dbReference type="SUPFAM" id="SSF63829">
    <property type="entry name" value="Calcium-dependent phosphotriesterase"/>
    <property type="match status" value="1"/>
</dbReference>
<feature type="compositionally biased region" description="Gly residues" evidence="1">
    <location>
        <begin position="16"/>
        <end position="46"/>
    </location>
</feature>
<evidence type="ECO:0000259" key="2">
    <source>
        <dbReference type="Pfam" id="PF20148"/>
    </source>
</evidence>
<gene>
    <name evidence="3" type="ORF">BE04_33855</name>
</gene>
<dbReference type="PANTHER" id="PTHR32305">
    <property type="match status" value="1"/>
</dbReference>
<evidence type="ECO:0000313" key="3">
    <source>
        <dbReference type="EMBL" id="KYF60160.1"/>
    </source>
</evidence>
<evidence type="ECO:0000256" key="1">
    <source>
        <dbReference type="SAM" id="MobiDB-lite"/>
    </source>
</evidence>
<dbReference type="Pfam" id="PF20148">
    <property type="entry name" value="DUF6531"/>
    <property type="match status" value="1"/>
</dbReference>
<reference evidence="3 4" key="1">
    <citation type="submission" date="2014-02" db="EMBL/GenBank/DDBJ databases">
        <title>The small core and large imbalanced accessory genome model reveals a collaborative survival strategy of Sorangium cellulosum strains in nature.</title>
        <authorList>
            <person name="Han K."/>
            <person name="Peng R."/>
            <person name="Blom J."/>
            <person name="Li Y.-Z."/>
        </authorList>
    </citation>
    <scope>NUCLEOTIDE SEQUENCE [LARGE SCALE GENOMIC DNA]</scope>
    <source>
        <strain evidence="3 4">So0157-18</strain>
    </source>
</reference>